<dbReference type="AlphaFoldDB" id="A0AAD7G9F9"/>
<reference evidence="1" key="1">
    <citation type="submission" date="2023-03" db="EMBL/GenBank/DDBJ databases">
        <title>Massive genome expansion in bonnet fungi (Mycena s.s.) driven by repeated elements and novel gene families across ecological guilds.</title>
        <authorList>
            <consortium name="Lawrence Berkeley National Laboratory"/>
            <person name="Harder C.B."/>
            <person name="Miyauchi S."/>
            <person name="Viragh M."/>
            <person name="Kuo A."/>
            <person name="Thoen E."/>
            <person name="Andreopoulos B."/>
            <person name="Lu D."/>
            <person name="Skrede I."/>
            <person name="Drula E."/>
            <person name="Henrissat B."/>
            <person name="Morin E."/>
            <person name="Kohler A."/>
            <person name="Barry K."/>
            <person name="LaButti K."/>
            <person name="Morin E."/>
            <person name="Salamov A."/>
            <person name="Lipzen A."/>
            <person name="Mereny Z."/>
            <person name="Hegedus B."/>
            <person name="Baldrian P."/>
            <person name="Stursova M."/>
            <person name="Weitz H."/>
            <person name="Taylor A."/>
            <person name="Grigoriev I.V."/>
            <person name="Nagy L.G."/>
            <person name="Martin F."/>
            <person name="Kauserud H."/>
        </authorList>
    </citation>
    <scope>NUCLEOTIDE SEQUENCE</scope>
    <source>
        <strain evidence="1">CBHHK067</strain>
    </source>
</reference>
<dbReference type="Proteomes" id="UP001221757">
    <property type="component" value="Unassembled WGS sequence"/>
</dbReference>
<evidence type="ECO:0000313" key="2">
    <source>
        <dbReference type="Proteomes" id="UP001221757"/>
    </source>
</evidence>
<organism evidence="1 2">
    <name type="scientific">Mycena rosella</name>
    <name type="common">Pink bonnet</name>
    <name type="synonym">Agaricus rosellus</name>
    <dbReference type="NCBI Taxonomy" id="1033263"/>
    <lineage>
        <taxon>Eukaryota</taxon>
        <taxon>Fungi</taxon>
        <taxon>Dikarya</taxon>
        <taxon>Basidiomycota</taxon>
        <taxon>Agaricomycotina</taxon>
        <taxon>Agaricomycetes</taxon>
        <taxon>Agaricomycetidae</taxon>
        <taxon>Agaricales</taxon>
        <taxon>Marasmiineae</taxon>
        <taxon>Mycenaceae</taxon>
        <taxon>Mycena</taxon>
    </lineage>
</organism>
<dbReference type="EMBL" id="JARKIE010000126">
    <property type="protein sequence ID" value="KAJ7679908.1"/>
    <property type="molecule type" value="Genomic_DNA"/>
</dbReference>
<accession>A0AAD7G9F9</accession>
<keyword evidence="2" id="KW-1185">Reference proteome</keyword>
<sequence length="395" mass="44152">MDLAYLLNSPEPDPPLVDISAQLASLATFLGPGNIILATPHVQAAFVDLVTRLVPVPTLPTTPQPPPNIPLDHLLAISVQHNVVVNQKVTVSELYKYPLGVSVEYPESSAQGVGHLFQIALEDWSNPTLDFLYSKGEPHGHSRSGEEVNVPFLTDANLYPAKDIQLQHASPTRDIFHKTGAFIAALRKQRCPAPRQEETYFDSDEEEEQLAKEEHQAKIRRGYVPSIATCEGSSTCEHYSKTNNKDHYFNASINDGSFDVNYLTAVFEENQEEIDYIAMHLASVPEWNVNILPWLWTILNHPILARKMKPFSSFFRRLLGKPWICTEEDIISTANALREVKHGQWLPLARLFDGSWFPSDISPSCSLLPTLGYGVGNPSKLGQSPTHPRLRGWES</sequence>
<proteinExistence type="predicted"/>
<comment type="caution">
    <text evidence="1">The sequence shown here is derived from an EMBL/GenBank/DDBJ whole genome shotgun (WGS) entry which is preliminary data.</text>
</comment>
<protein>
    <submittedName>
        <fullName evidence="1">Uncharacterized protein</fullName>
    </submittedName>
</protein>
<name>A0AAD7G9F9_MYCRO</name>
<gene>
    <name evidence="1" type="ORF">B0H17DRAFT_1138922</name>
</gene>
<evidence type="ECO:0000313" key="1">
    <source>
        <dbReference type="EMBL" id="KAJ7679908.1"/>
    </source>
</evidence>